<proteinExistence type="predicted"/>
<evidence type="ECO:0000313" key="2">
    <source>
        <dbReference type="Proteomes" id="UP000028999"/>
    </source>
</evidence>
<dbReference type="Gramene" id="CDY27632">
    <property type="protein sequence ID" value="CDY27632"/>
    <property type="gene ID" value="GSBRNA2T00038386001"/>
</dbReference>
<dbReference type="AlphaFoldDB" id="A0A078GR55"/>
<dbReference type="EMBL" id="LK032207">
    <property type="protein sequence ID" value="CDY27632.1"/>
    <property type="molecule type" value="Genomic_DNA"/>
</dbReference>
<organism evidence="1 2">
    <name type="scientific">Brassica napus</name>
    <name type="common">Rape</name>
    <dbReference type="NCBI Taxonomy" id="3708"/>
    <lineage>
        <taxon>Eukaryota</taxon>
        <taxon>Viridiplantae</taxon>
        <taxon>Streptophyta</taxon>
        <taxon>Embryophyta</taxon>
        <taxon>Tracheophyta</taxon>
        <taxon>Spermatophyta</taxon>
        <taxon>Magnoliopsida</taxon>
        <taxon>eudicotyledons</taxon>
        <taxon>Gunneridae</taxon>
        <taxon>Pentapetalae</taxon>
        <taxon>rosids</taxon>
        <taxon>malvids</taxon>
        <taxon>Brassicales</taxon>
        <taxon>Brassicaceae</taxon>
        <taxon>Brassiceae</taxon>
        <taxon>Brassica</taxon>
    </lineage>
</organism>
<sequence length="32" mass="3528">MILGSGRGGNVPLGAVRKLTEYQAERDEKRLI</sequence>
<dbReference type="Proteomes" id="UP000028999">
    <property type="component" value="Unassembled WGS sequence"/>
</dbReference>
<keyword evidence="2" id="KW-1185">Reference proteome</keyword>
<dbReference type="PaxDb" id="3708-A0A078GR55"/>
<evidence type="ECO:0000313" key="1">
    <source>
        <dbReference type="EMBL" id="CDY27632.1"/>
    </source>
</evidence>
<name>A0A078GR55_BRANA</name>
<reference evidence="1 2" key="1">
    <citation type="journal article" date="2014" name="Science">
        <title>Plant genetics. Early allopolyploid evolution in the post-Neolithic Brassica napus oilseed genome.</title>
        <authorList>
            <person name="Chalhoub B."/>
            <person name="Denoeud F."/>
            <person name="Liu S."/>
            <person name="Parkin I.A."/>
            <person name="Tang H."/>
            <person name="Wang X."/>
            <person name="Chiquet J."/>
            <person name="Belcram H."/>
            <person name="Tong C."/>
            <person name="Samans B."/>
            <person name="Correa M."/>
            <person name="Da Silva C."/>
            <person name="Just J."/>
            <person name="Falentin C."/>
            <person name="Koh C.S."/>
            <person name="Le Clainche I."/>
            <person name="Bernard M."/>
            <person name="Bento P."/>
            <person name="Noel B."/>
            <person name="Labadie K."/>
            <person name="Alberti A."/>
            <person name="Charles M."/>
            <person name="Arnaud D."/>
            <person name="Guo H."/>
            <person name="Daviaud C."/>
            <person name="Alamery S."/>
            <person name="Jabbari K."/>
            <person name="Zhao M."/>
            <person name="Edger P.P."/>
            <person name="Chelaifa H."/>
            <person name="Tack D."/>
            <person name="Lassalle G."/>
            <person name="Mestiri I."/>
            <person name="Schnel N."/>
            <person name="Le Paslier M.C."/>
            <person name="Fan G."/>
            <person name="Renault V."/>
            <person name="Bayer P.E."/>
            <person name="Golicz A.A."/>
            <person name="Manoli S."/>
            <person name="Lee T.H."/>
            <person name="Thi V.H."/>
            <person name="Chalabi S."/>
            <person name="Hu Q."/>
            <person name="Fan C."/>
            <person name="Tollenaere R."/>
            <person name="Lu Y."/>
            <person name="Battail C."/>
            <person name="Shen J."/>
            <person name="Sidebottom C.H."/>
            <person name="Wang X."/>
            <person name="Canaguier A."/>
            <person name="Chauveau A."/>
            <person name="Berard A."/>
            <person name="Deniot G."/>
            <person name="Guan M."/>
            <person name="Liu Z."/>
            <person name="Sun F."/>
            <person name="Lim Y.P."/>
            <person name="Lyons E."/>
            <person name="Town C.D."/>
            <person name="Bancroft I."/>
            <person name="Wang X."/>
            <person name="Meng J."/>
            <person name="Ma J."/>
            <person name="Pires J.C."/>
            <person name="King G.J."/>
            <person name="Brunel D."/>
            <person name="Delourme R."/>
            <person name="Renard M."/>
            <person name="Aury J.M."/>
            <person name="Adams K.L."/>
            <person name="Batley J."/>
            <person name="Snowdon R.J."/>
            <person name="Tost J."/>
            <person name="Edwards D."/>
            <person name="Zhou Y."/>
            <person name="Hua W."/>
            <person name="Sharpe A.G."/>
            <person name="Paterson A.H."/>
            <person name="Guan C."/>
            <person name="Wincker P."/>
        </authorList>
    </citation>
    <scope>NUCLEOTIDE SEQUENCE [LARGE SCALE GENOMIC DNA]</scope>
    <source>
        <strain evidence="2">cv. Darmor-bzh</strain>
    </source>
</reference>
<gene>
    <name evidence="1" type="primary">BnaA09g27750D</name>
    <name evidence="1" type="ORF">GSBRNA2T00038386001</name>
</gene>
<accession>A0A078GR55</accession>
<protein>
    <submittedName>
        <fullName evidence="1">BnaA09g27750D protein</fullName>
    </submittedName>
</protein>